<reference evidence="8" key="1">
    <citation type="submission" date="2025-08" db="UniProtKB">
        <authorList>
            <consortium name="Ensembl"/>
        </authorList>
    </citation>
    <scope>IDENTIFICATION</scope>
</reference>
<keyword evidence="5" id="KW-0325">Glycoprotein</keyword>
<evidence type="ECO:0000256" key="6">
    <source>
        <dbReference type="ARBA" id="ARBA00023319"/>
    </source>
</evidence>
<dbReference type="AlphaFoldDB" id="A0A8D0H3X2"/>
<keyword evidence="6" id="KW-0393">Immunoglobulin domain</keyword>
<evidence type="ECO:0000259" key="7">
    <source>
        <dbReference type="PROSITE" id="PS50835"/>
    </source>
</evidence>
<dbReference type="GO" id="GO:0050727">
    <property type="term" value="P:regulation of inflammatory response"/>
    <property type="evidence" value="ECO:0007669"/>
    <property type="project" value="TreeGrafter"/>
</dbReference>
<dbReference type="GeneTree" id="ENSGT01090000259985"/>
<protein>
    <recommendedName>
        <fullName evidence="7">Ig-like domain-containing protein</fullName>
    </recommendedName>
</protein>
<name>A0A8D0H3X2_SPHPU</name>
<comment type="similarity">
    <text evidence="1">Belongs to the interleukin-1 receptor family.</text>
</comment>
<dbReference type="PROSITE" id="PS50835">
    <property type="entry name" value="IG_LIKE"/>
    <property type="match status" value="1"/>
</dbReference>
<accession>A0A8D0H3X2</accession>
<dbReference type="InterPro" id="IPR015621">
    <property type="entry name" value="IL-1_rcpt_fam"/>
</dbReference>
<dbReference type="InterPro" id="IPR007110">
    <property type="entry name" value="Ig-like_dom"/>
</dbReference>
<evidence type="ECO:0000313" key="8">
    <source>
        <dbReference type="Ensembl" id="ENSSPUP00000016332.1"/>
    </source>
</evidence>
<evidence type="ECO:0000313" key="9">
    <source>
        <dbReference type="Proteomes" id="UP000694392"/>
    </source>
</evidence>
<keyword evidence="4" id="KW-1015">Disulfide bond</keyword>
<keyword evidence="9" id="KW-1185">Reference proteome</keyword>
<dbReference type="PANTHER" id="PTHR11890:SF26">
    <property type="entry name" value="INTERLEUKIN-1 RECEPTOR TYPE 1"/>
    <property type="match status" value="1"/>
</dbReference>
<dbReference type="Ensembl" id="ENSSPUT00000017404.1">
    <property type="protein sequence ID" value="ENSSPUP00000016332.1"/>
    <property type="gene ID" value="ENSSPUG00000012643.1"/>
</dbReference>
<dbReference type="SUPFAM" id="SSF48726">
    <property type="entry name" value="Immunoglobulin"/>
    <property type="match status" value="1"/>
</dbReference>
<keyword evidence="3" id="KW-0677">Repeat</keyword>
<reference evidence="8" key="2">
    <citation type="submission" date="2025-09" db="UniProtKB">
        <authorList>
            <consortium name="Ensembl"/>
        </authorList>
    </citation>
    <scope>IDENTIFICATION</scope>
</reference>
<dbReference type="InterPro" id="IPR036179">
    <property type="entry name" value="Ig-like_dom_sf"/>
</dbReference>
<dbReference type="PANTHER" id="PTHR11890">
    <property type="entry name" value="INTERLEUKIN-1 RECEPTOR FAMILY MEMBER"/>
    <property type="match status" value="1"/>
</dbReference>
<evidence type="ECO:0000256" key="5">
    <source>
        <dbReference type="ARBA" id="ARBA00023180"/>
    </source>
</evidence>
<evidence type="ECO:0000256" key="4">
    <source>
        <dbReference type="ARBA" id="ARBA00023157"/>
    </source>
</evidence>
<feature type="domain" description="Ig-like" evidence="7">
    <location>
        <begin position="1"/>
        <end position="77"/>
    </location>
</feature>
<dbReference type="InterPro" id="IPR013783">
    <property type="entry name" value="Ig-like_fold"/>
</dbReference>
<dbReference type="Proteomes" id="UP000694392">
    <property type="component" value="Unplaced"/>
</dbReference>
<dbReference type="Pfam" id="PF07679">
    <property type="entry name" value="I-set"/>
    <property type="match status" value="1"/>
</dbReference>
<dbReference type="FunFam" id="2.60.40.10:FF:000188">
    <property type="entry name" value="Interleukin-1 receptor accessory protein-like 1"/>
    <property type="match status" value="1"/>
</dbReference>
<dbReference type="Gene3D" id="2.60.40.10">
    <property type="entry name" value="Immunoglobulins"/>
    <property type="match status" value="1"/>
</dbReference>
<keyword evidence="2" id="KW-0732">Signal</keyword>
<organism evidence="8 9">
    <name type="scientific">Sphenodon punctatus</name>
    <name type="common">Tuatara</name>
    <name type="synonym">Hatteria punctata</name>
    <dbReference type="NCBI Taxonomy" id="8508"/>
    <lineage>
        <taxon>Eukaryota</taxon>
        <taxon>Metazoa</taxon>
        <taxon>Chordata</taxon>
        <taxon>Craniata</taxon>
        <taxon>Vertebrata</taxon>
        <taxon>Euteleostomi</taxon>
        <taxon>Lepidosauria</taxon>
        <taxon>Sphenodontia</taxon>
        <taxon>Sphenodontidae</taxon>
        <taxon>Sphenodon</taxon>
    </lineage>
</organism>
<dbReference type="InterPro" id="IPR013098">
    <property type="entry name" value="Ig_I-set"/>
</dbReference>
<evidence type="ECO:0000256" key="1">
    <source>
        <dbReference type="ARBA" id="ARBA00009752"/>
    </source>
</evidence>
<proteinExistence type="inferred from homology"/>
<evidence type="ECO:0000256" key="2">
    <source>
        <dbReference type="ARBA" id="ARBA00022729"/>
    </source>
</evidence>
<evidence type="ECO:0000256" key="3">
    <source>
        <dbReference type="ARBA" id="ARBA00022737"/>
    </source>
</evidence>
<sequence length="111" mass="13305">MRCPYMEFFTYENTSPVLQWYKECRTGLLEDKRFQIIKASPHDLKVNNATRNDEGIYICQTSYIYMERWYNVSRVIQLSVRERPPNLPTEILYPKNNSIEVELGKSLPFFK</sequence>